<sequence length="117" mass="12501">MKPILVFLITMLIADAFCQQLEAYMAIKGIHKFSRIKKKLKDKKFVLYGLGAAVSSVKGAVAGVVSKPLKLIGVVLGPLGTPFKVAGKALKAKSVAEKAKSLALTVKKLSRDSVRYG</sequence>
<protein>
    <submittedName>
        <fullName evidence="2">Uncharacterized protein</fullName>
    </submittedName>
</protein>
<comment type="caution">
    <text evidence="2">The sequence shown here is derived from an EMBL/GenBank/DDBJ whole genome shotgun (WGS) entry which is preliminary data.</text>
</comment>
<evidence type="ECO:0000313" key="3">
    <source>
        <dbReference type="Proteomes" id="UP000807504"/>
    </source>
</evidence>
<gene>
    <name evidence="2" type="ORF">HNY73_010957</name>
</gene>
<evidence type="ECO:0000313" key="2">
    <source>
        <dbReference type="EMBL" id="KAF8785418.1"/>
    </source>
</evidence>
<reference evidence="2" key="2">
    <citation type="submission" date="2020-06" db="EMBL/GenBank/DDBJ databases">
        <authorList>
            <person name="Sheffer M."/>
        </authorList>
    </citation>
    <scope>NUCLEOTIDE SEQUENCE</scope>
</reference>
<dbReference type="EMBL" id="JABXBU010000030">
    <property type="protein sequence ID" value="KAF8785418.1"/>
    <property type="molecule type" value="Genomic_DNA"/>
</dbReference>
<organism evidence="2 3">
    <name type="scientific">Argiope bruennichi</name>
    <name type="common">Wasp spider</name>
    <name type="synonym">Aranea bruennichi</name>
    <dbReference type="NCBI Taxonomy" id="94029"/>
    <lineage>
        <taxon>Eukaryota</taxon>
        <taxon>Metazoa</taxon>
        <taxon>Ecdysozoa</taxon>
        <taxon>Arthropoda</taxon>
        <taxon>Chelicerata</taxon>
        <taxon>Arachnida</taxon>
        <taxon>Araneae</taxon>
        <taxon>Araneomorphae</taxon>
        <taxon>Entelegynae</taxon>
        <taxon>Araneoidea</taxon>
        <taxon>Araneidae</taxon>
        <taxon>Argiope</taxon>
    </lineage>
</organism>
<name>A0A8T0F530_ARGBR</name>
<evidence type="ECO:0000256" key="1">
    <source>
        <dbReference type="SAM" id="SignalP"/>
    </source>
</evidence>
<dbReference type="Proteomes" id="UP000807504">
    <property type="component" value="Unassembled WGS sequence"/>
</dbReference>
<reference evidence="2" key="1">
    <citation type="journal article" date="2020" name="bioRxiv">
        <title>Chromosome-level reference genome of the European wasp spider Argiope bruennichi: a resource for studies on range expansion and evolutionary adaptation.</title>
        <authorList>
            <person name="Sheffer M.M."/>
            <person name="Hoppe A."/>
            <person name="Krehenwinkel H."/>
            <person name="Uhl G."/>
            <person name="Kuss A.W."/>
            <person name="Jensen L."/>
            <person name="Jensen C."/>
            <person name="Gillespie R.G."/>
            <person name="Hoff K.J."/>
            <person name="Prost S."/>
        </authorList>
    </citation>
    <scope>NUCLEOTIDE SEQUENCE</scope>
</reference>
<dbReference type="AlphaFoldDB" id="A0A8T0F530"/>
<keyword evidence="3" id="KW-1185">Reference proteome</keyword>
<keyword evidence="1" id="KW-0732">Signal</keyword>
<proteinExistence type="predicted"/>
<feature type="chain" id="PRO_5035806005" evidence="1">
    <location>
        <begin position="19"/>
        <end position="117"/>
    </location>
</feature>
<feature type="signal peptide" evidence="1">
    <location>
        <begin position="1"/>
        <end position="18"/>
    </location>
</feature>
<accession>A0A8T0F530</accession>